<proteinExistence type="predicted"/>
<name>A0A976M3M7_THEOR</name>
<dbReference type="Pfam" id="PF00780">
    <property type="entry name" value="CNH"/>
    <property type="match status" value="1"/>
</dbReference>
<dbReference type="InterPro" id="IPR036322">
    <property type="entry name" value="WD40_repeat_dom_sf"/>
</dbReference>
<dbReference type="Proteomes" id="UP000244803">
    <property type="component" value="Chromosome 1"/>
</dbReference>
<sequence>MVIFTNTTVLRWMEDSNIVSVSWCHGRLFVGTNLGKICSFKSPSINSPVDIDEKSKILVSKKPIVHISSLEPREEVLALDSEGDLYIVNILFKTKPVVLCRRVSCFTRQAIESYEDVRNSDRILPITYMANICVGVKQKIQIYSAIGENIVHQREIPISDLPLSICWLNNMIVVGSSTAYSMVNPEGTAYTELCRNDVSVDKRAYQDKGPGNIITCTCVDNDVMVVCHNIGVFYNIETMNLSKKNTIQWSGTLESLGSCPPFIVGLTSKKKLEIHGIRDQMLYKTLDLTTSAITCFMPDKCNFLCATSTVVTAVQPSSYYDNISNFLENDKITEALQLVSLYFSENDPRRQSEVSVCHTIAGWIYFAKLNFPCAFLHFSFGKVDIVYLLSFWDNYYHLDVPELYQFNRDIPEFLIHLIPKNTSISKFIENSLNDPQFVKFNQVHMSRKELIEMANGSFALFLSKNFNTHEMYTSEREDKMSDFFKRLSTSIETITFLLFSECDDSRYNLILRKDRTNSYIDVDATKNHLIEMNKSDLYAKLLIRDGRLMEAMGVLSDLVASQSVHSFHHDEESNTNSPCAELALCINTILDSLGKSENSESTTSFTTEEIKQMLHTYLPLLFESSATSALHVLTKNHSTLPLTSDEILSMINEQTKKTSHGHLGMQQLQIKYLEDLVLKNKSGGVHENTLLAKYYIDSLSSDNFNIDSKQGFDRQNEVKQTLFQLLEGNYTFDFSKLDDMIRDLDIPEAKIILYAKLGKHHQALETIYTKWNSDRVKLCEAYCLCFGDVAEHMNKDDPYKRLFTNYAHWIRKAEEWPLERPNLYLVDKQSETSIDKLIMLLLKIIVSHRNDVPDNGTVAKHILSKYIHFCSHNSALNGISILEVIPGDWNFNRFADLFNHLQLRLLHEQRTKSIKRGLARSLHLKTSLSLYKLTSLPPVKIDTSTLCMVCSEPIKIGTSIAIKVPQQREGSDQANYAKQQFVVHEYCIKKGHMS</sequence>
<dbReference type="PANTHER" id="PTHR12894">
    <property type="entry name" value="CNH DOMAIN CONTAINING"/>
    <property type="match status" value="1"/>
</dbReference>
<evidence type="ECO:0000256" key="1">
    <source>
        <dbReference type="ARBA" id="ARBA00004496"/>
    </source>
</evidence>
<dbReference type="EMBL" id="CP056065">
    <property type="protein sequence ID" value="UKJ87746.1"/>
    <property type="molecule type" value="Genomic_DNA"/>
</dbReference>
<organism evidence="6 7">
    <name type="scientific">Theileria orientalis</name>
    <dbReference type="NCBI Taxonomy" id="68886"/>
    <lineage>
        <taxon>Eukaryota</taxon>
        <taxon>Sar</taxon>
        <taxon>Alveolata</taxon>
        <taxon>Apicomplexa</taxon>
        <taxon>Aconoidasida</taxon>
        <taxon>Piroplasmida</taxon>
        <taxon>Theileriidae</taxon>
        <taxon>Theileria</taxon>
    </lineage>
</organism>
<dbReference type="OrthoDB" id="5325112at2759"/>
<keyword evidence="3" id="KW-0963">Cytoplasm</keyword>
<evidence type="ECO:0000256" key="3">
    <source>
        <dbReference type="ARBA" id="ARBA00022490"/>
    </source>
</evidence>
<dbReference type="PROSITE" id="PS50219">
    <property type="entry name" value="CNH"/>
    <property type="match status" value="1"/>
</dbReference>
<dbReference type="PANTHER" id="PTHR12894:SF27">
    <property type="entry name" value="TRANSFORMING GROWTH FACTOR-BETA RECEPTOR-ASSOCIATED PROTEIN 1"/>
    <property type="match status" value="1"/>
</dbReference>
<reference evidence="6" key="1">
    <citation type="submission" date="2022-07" db="EMBL/GenBank/DDBJ databases">
        <title>Evaluation of T. orientalis genome assembly methods using nanopore sequencing and analysis of variation between genomes.</title>
        <authorList>
            <person name="Yam J."/>
            <person name="Micallef M.L."/>
            <person name="Liu M."/>
            <person name="Djordjevic S.P."/>
            <person name="Bogema D.R."/>
            <person name="Jenkins C."/>
        </authorList>
    </citation>
    <scope>NUCLEOTIDE SEQUENCE</scope>
    <source>
        <strain evidence="6">Fish Creek</strain>
    </source>
</reference>
<evidence type="ECO:0000259" key="5">
    <source>
        <dbReference type="PROSITE" id="PS50219"/>
    </source>
</evidence>
<protein>
    <recommendedName>
        <fullName evidence="5">CNH domain-containing protein</fullName>
    </recommendedName>
</protein>
<dbReference type="InterPro" id="IPR001180">
    <property type="entry name" value="CNH_dom"/>
</dbReference>
<dbReference type="GO" id="GO:0016020">
    <property type="term" value="C:membrane"/>
    <property type="evidence" value="ECO:0007669"/>
    <property type="project" value="TreeGrafter"/>
</dbReference>
<comment type="subcellular location">
    <subcellularLocation>
        <location evidence="1">Cytoplasm</location>
    </subcellularLocation>
</comment>
<dbReference type="InterPro" id="IPR032914">
    <property type="entry name" value="Vam6/VPS39/TRAP1"/>
</dbReference>
<evidence type="ECO:0000313" key="6">
    <source>
        <dbReference type="EMBL" id="UKJ87746.1"/>
    </source>
</evidence>
<gene>
    <name evidence="6" type="ORF">MACJ_000186</name>
</gene>
<dbReference type="GO" id="GO:0006914">
    <property type="term" value="P:autophagy"/>
    <property type="evidence" value="ECO:0007669"/>
    <property type="project" value="TreeGrafter"/>
</dbReference>
<evidence type="ECO:0000313" key="7">
    <source>
        <dbReference type="Proteomes" id="UP000244803"/>
    </source>
</evidence>
<dbReference type="GO" id="GO:0034058">
    <property type="term" value="P:endosomal vesicle fusion"/>
    <property type="evidence" value="ECO:0007669"/>
    <property type="project" value="TreeGrafter"/>
</dbReference>
<evidence type="ECO:0000256" key="4">
    <source>
        <dbReference type="ARBA" id="ARBA00022927"/>
    </source>
</evidence>
<feature type="domain" description="CNH" evidence="5">
    <location>
        <begin position="15"/>
        <end position="301"/>
    </location>
</feature>
<dbReference type="SUPFAM" id="SSF50978">
    <property type="entry name" value="WD40 repeat-like"/>
    <property type="match status" value="1"/>
</dbReference>
<evidence type="ECO:0000256" key="2">
    <source>
        <dbReference type="ARBA" id="ARBA00022448"/>
    </source>
</evidence>
<accession>A0A976M3M7</accession>
<dbReference type="GO" id="GO:0005737">
    <property type="term" value="C:cytoplasm"/>
    <property type="evidence" value="ECO:0007669"/>
    <property type="project" value="UniProtKB-SubCell"/>
</dbReference>
<keyword evidence="2" id="KW-0813">Transport</keyword>
<keyword evidence="4" id="KW-0653">Protein transport</keyword>
<dbReference type="AlphaFoldDB" id="A0A976M3M7"/>
<dbReference type="GO" id="GO:0015031">
    <property type="term" value="P:protein transport"/>
    <property type="evidence" value="ECO:0007669"/>
    <property type="project" value="UniProtKB-KW"/>
</dbReference>